<protein>
    <recommendedName>
        <fullName evidence="3">Thioredoxin</fullName>
    </recommendedName>
</protein>
<dbReference type="Proteomes" id="UP000198697">
    <property type="component" value="Unassembled WGS sequence"/>
</dbReference>
<keyword evidence="2" id="KW-1185">Reference proteome</keyword>
<reference evidence="2" key="1">
    <citation type="submission" date="2016-10" db="EMBL/GenBank/DDBJ databases">
        <authorList>
            <person name="Varghese N."/>
            <person name="Submissions S."/>
        </authorList>
    </citation>
    <scope>NUCLEOTIDE SEQUENCE [LARGE SCALE GENOMIC DNA]</scope>
    <source>
        <strain evidence="2">DSM 15310</strain>
    </source>
</reference>
<evidence type="ECO:0000313" key="1">
    <source>
        <dbReference type="EMBL" id="SET83335.1"/>
    </source>
</evidence>
<organism evidence="1 2">
    <name type="scientific">Hymenobacter actinosclerus</name>
    <dbReference type="NCBI Taxonomy" id="82805"/>
    <lineage>
        <taxon>Bacteria</taxon>
        <taxon>Pseudomonadati</taxon>
        <taxon>Bacteroidota</taxon>
        <taxon>Cytophagia</taxon>
        <taxon>Cytophagales</taxon>
        <taxon>Hymenobacteraceae</taxon>
        <taxon>Hymenobacter</taxon>
    </lineage>
</organism>
<evidence type="ECO:0000313" key="2">
    <source>
        <dbReference type="Proteomes" id="UP000198697"/>
    </source>
</evidence>
<proteinExistence type="predicted"/>
<dbReference type="EMBL" id="FOHS01000003">
    <property type="protein sequence ID" value="SET83335.1"/>
    <property type="molecule type" value="Genomic_DNA"/>
</dbReference>
<accession>A0A1I0HH73</accession>
<dbReference type="RefSeq" id="WP_092772780.1">
    <property type="nucleotide sequence ID" value="NZ_FOHS01000003.1"/>
</dbReference>
<gene>
    <name evidence="1" type="ORF">SAMN04487998_2936</name>
</gene>
<evidence type="ECO:0008006" key="3">
    <source>
        <dbReference type="Google" id="ProtNLM"/>
    </source>
</evidence>
<dbReference type="AlphaFoldDB" id="A0A1I0HH73"/>
<name>A0A1I0HH73_9BACT</name>
<sequence>MPVVASPTTLSPEATVLLVLLPPAVAGQAPALSLGALRALQARLGPNVRVLRVDEASHPTVVHSFSGQPAALPACVLVRQGVELWRQPGLPQADAIEARLRIG</sequence>
<dbReference type="STRING" id="82805.SAMN04487998_2936"/>